<dbReference type="STRING" id="2282107.A0A286U7P0"/>
<dbReference type="Pfam" id="PF02602">
    <property type="entry name" value="HEM4"/>
    <property type="match status" value="2"/>
</dbReference>
<accession>A0A286U7P0</accession>
<dbReference type="Proteomes" id="UP000217199">
    <property type="component" value="Unassembled WGS sequence"/>
</dbReference>
<dbReference type="InterPro" id="IPR003754">
    <property type="entry name" value="4pyrrol_synth_uPrphyn_synth"/>
</dbReference>
<evidence type="ECO:0000313" key="2">
    <source>
        <dbReference type="EMBL" id="PAV15597.1"/>
    </source>
</evidence>
<dbReference type="GO" id="GO:0006780">
    <property type="term" value="P:uroporphyrinogen III biosynthetic process"/>
    <property type="evidence" value="ECO:0007669"/>
    <property type="project" value="InterPro"/>
</dbReference>
<dbReference type="InterPro" id="IPR039793">
    <property type="entry name" value="UROS/Hem4"/>
</dbReference>
<dbReference type="GO" id="GO:0006782">
    <property type="term" value="P:protoporphyrinogen IX biosynthetic process"/>
    <property type="evidence" value="ECO:0007669"/>
    <property type="project" value="UniProtKB-UniPathway"/>
</dbReference>
<reference evidence="2 3" key="1">
    <citation type="journal article" date="2017" name="Mol. Ecol.">
        <title>Comparative and population genomic landscape of Phellinus noxius: A hypervariable fungus causing root rot in trees.</title>
        <authorList>
            <person name="Chung C.L."/>
            <person name="Lee T.J."/>
            <person name="Akiba M."/>
            <person name="Lee H.H."/>
            <person name="Kuo T.H."/>
            <person name="Liu D."/>
            <person name="Ke H.M."/>
            <person name="Yokoi T."/>
            <person name="Roa M.B."/>
            <person name="Lu M.J."/>
            <person name="Chang Y.Y."/>
            <person name="Ann P.J."/>
            <person name="Tsai J.N."/>
            <person name="Chen C.Y."/>
            <person name="Tzean S.S."/>
            <person name="Ota Y."/>
            <person name="Hattori T."/>
            <person name="Sahashi N."/>
            <person name="Liou R.F."/>
            <person name="Kikuchi T."/>
            <person name="Tsai I.J."/>
        </authorList>
    </citation>
    <scope>NUCLEOTIDE SEQUENCE [LARGE SCALE GENOMIC DNA]</scope>
    <source>
        <strain evidence="2 3">FFPRI411160</strain>
    </source>
</reference>
<dbReference type="Gene3D" id="3.40.50.10090">
    <property type="match status" value="1"/>
</dbReference>
<proteinExistence type="predicted"/>
<dbReference type="GO" id="GO:0005829">
    <property type="term" value="C:cytosol"/>
    <property type="evidence" value="ECO:0007669"/>
    <property type="project" value="TreeGrafter"/>
</dbReference>
<sequence>MGGSSTHVLLLRAPNESTDDTGPNSVAAVDPYEKQIEEDVSVGVTSVPVYATVQTLNELRWIIESGPAFHGYQGVVVTSKRAVDAWCAASRSLVASEDGHGNWEDIPFYTVGAATSKAVQELKNALPSDLVPNSILGGQETGTGELLARFILKRVAEQREQQQYESKSLSSPSVLSFGVRDTFGVDQNSDSTAVEQDAAAQLQRGLNRARILRPTKFLFLVGDKTRDILPKIIAEEGAEIMELDSVQVYKTSPSPSLSADLRVAIQAQPKVKNWWIAFFAPSGVDIAIPLLNEYFSFSGNSLSGPPTSPITGSPKKWRRKSRAHPTARIIVIGPTTATHVQDVHRLDVSAVAAKPNPVALAEALKASK</sequence>
<dbReference type="CDD" id="cd06578">
    <property type="entry name" value="HemD"/>
    <property type="match status" value="1"/>
</dbReference>
<comment type="caution">
    <text evidence="2">The sequence shown here is derived from an EMBL/GenBank/DDBJ whole genome shotgun (WGS) entry which is preliminary data.</text>
</comment>
<dbReference type="SUPFAM" id="SSF69618">
    <property type="entry name" value="HemD-like"/>
    <property type="match status" value="2"/>
</dbReference>
<dbReference type="InParanoid" id="A0A286U7P0"/>
<feature type="domain" description="Tetrapyrrole biosynthesis uroporphyrinogen III synthase" evidence="1">
    <location>
        <begin position="212"/>
        <end position="361"/>
    </location>
</feature>
<dbReference type="UniPathway" id="UPA00251">
    <property type="reaction ID" value="UER00320"/>
</dbReference>
<dbReference type="InterPro" id="IPR036108">
    <property type="entry name" value="4pyrrol_syn_uPrphyn_synt_sf"/>
</dbReference>
<dbReference type="PANTHER" id="PTHR12390">
    <property type="entry name" value="UROPORPHYRINOGEN III SYNTHASE"/>
    <property type="match status" value="1"/>
</dbReference>
<evidence type="ECO:0000313" key="3">
    <source>
        <dbReference type="Proteomes" id="UP000217199"/>
    </source>
</evidence>
<evidence type="ECO:0000259" key="1">
    <source>
        <dbReference type="Pfam" id="PF02602"/>
    </source>
</evidence>
<feature type="domain" description="Tetrapyrrole biosynthesis uroporphyrinogen III synthase" evidence="1">
    <location>
        <begin position="42"/>
        <end position="157"/>
    </location>
</feature>
<protein>
    <submittedName>
        <fullName evidence="2">Tetrapyrrole biosynthesis uroporphyrinogen III synthase</fullName>
    </submittedName>
</protein>
<name>A0A286U7P0_9AGAM</name>
<dbReference type="OrthoDB" id="5595751at2759"/>
<keyword evidence="3" id="KW-1185">Reference proteome</keyword>
<dbReference type="PANTHER" id="PTHR12390:SF0">
    <property type="entry name" value="UROPORPHYRINOGEN-III SYNTHASE"/>
    <property type="match status" value="1"/>
</dbReference>
<dbReference type="EMBL" id="NBII01000009">
    <property type="protein sequence ID" value="PAV15597.1"/>
    <property type="molecule type" value="Genomic_DNA"/>
</dbReference>
<dbReference type="GO" id="GO:0004852">
    <property type="term" value="F:uroporphyrinogen-III synthase activity"/>
    <property type="evidence" value="ECO:0007669"/>
    <property type="project" value="InterPro"/>
</dbReference>
<gene>
    <name evidence="2" type="ORF">PNOK_0845500</name>
</gene>
<organism evidence="2 3">
    <name type="scientific">Pyrrhoderma noxium</name>
    <dbReference type="NCBI Taxonomy" id="2282107"/>
    <lineage>
        <taxon>Eukaryota</taxon>
        <taxon>Fungi</taxon>
        <taxon>Dikarya</taxon>
        <taxon>Basidiomycota</taxon>
        <taxon>Agaricomycotina</taxon>
        <taxon>Agaricomycetes</taxon>
        <taxon>Hymenochaetales</taxon>
        <taxon>Hymenochaetaceae</taxon>
        <taxon>Pyrrhoderma</taxon>
    </lineage>
</organism>
<dbReference type="AlphaFoldDB" id="A0A286U7P0"/>